<dbReference type="InterPro" id="IPR003961">
    <property type="entry name" value="FN3_dom"/>
</dbReference>
<feature type="region of interest" description="Disordered" evidence="3">
    <location>
        <begin position="647"/>
        <end position="685"/>
    </location>
</feature>
<dbReference type="Gene3D" id="3.40.50.300">
    <property type="entry name" value="P-loop containing nucleotide triphosphate hydrolases"/>
    <property type="match status" value="1"/>
</dbReference>
<keyword evidence="5" id="KW-1185">Reference proteome</keyword>
<dbReference type="Pfam" id="PF00041">
    <property type="entry name" value="fn3"/>
    <property type="match status" value="1"/>
</dbReference>
<feature type="region of interest" description="Disordered" evidence="3">
    <location>
        <begin position="703"/>
        <end position="749"/>
    </location>
</feature>
<dbReference type="Pfam" id="PF18078">
    <property type="entry name" value="Thioredoxin_11"/>
    <property type="match status" value="1"/>
</dbReference>
<feature type="domain" description="Fibronectin type-III" evidence="4">
    <location>
        <begin position="570"/>
        <end position="663"/>
    </location>
</feature>
<dbReference type="InterPro" id="IPR006703">
    <property type="entry name" value="G_AIG1"/>
</dbReference>
<dbReference type="Pfam" id="PF04548">
    <property type="entry name" value="AIG1"/>
    <property type="match status" value="1"/>
</dbReference>
<dbReference type="Gene3D" id="2.60.40.10">
    <property type="entry name" value="Immunoglobulins"/>
    <property type="match status" value="1"/>
</dbReference>
<dbReference type="SUPFAM" id="SSF49265">
    <property type="entry name" value="Fibronectin type III"/>
    <property type="match status" value="1"/>
</dbReference>
<dbReference type="CDD" id="cd00882">
    <property type="entry name" value="Ras_like_GTPase"/>
    <property type="match status" value="1"/>
</dbReference>
<protein>
    <submittedName>
        <fullName evidence="6">Uncharacterized protein LOC107123532</fullName>
    </submittedName>
</protein>
<dbReference type="InterPro" id="IPR036116">
    <property type="entry name" value="FN3_sf"/>
</dbReference>
<proteinExistence type="inferred from homology"/>
<dbReference type="InterPro" id="IPR048997">
    <property type="entry name" value="Stonustoxin-like_helical"/>
</dbReference>
<reference evidence="6" key="1">
    <citation type="submission" date="2025-08" db="UniProtKB">
        <authorList>
            <consortium name="RefSeq"/>
        </authorList>
    </citation>
    <scope>IDENTIFICATION</scope>
</reference>
<feature type="region of interest" description="Disordered" evidence="3">
    <location>
        <begin position="254"/>
        <end position="276"/>
    </location>
</feature>
<dbReference type="GeneID" id="107123532"/>
<dbReference type="PROSITE" id="PS50853">
    <property type="entry name" value="FN3"/>
    <property type="match status" value="1"/>
</dbReference>
<evidence type="ECO:0000259" key="4">
    <source>
        <dbReference type="PROSITE" id="PS50853"/>
    </source>
</evidence>
<feature type="compositionally biased region" description="Polar residues" evidence="3">
    <location>
        <begin position="711"/>
        <end position="720"/>
    </location>
</feature>
<dbReference type="InterPro" id="IPR025662">
    <property type="entry name" value="Sigma_54_int_dom_ATP-bd_1"/>
</dbReference>
<accession>A0ABM1L8I3</accession>
<dbReference type="CDD" id="cd00063">
    <property type="entry name" value="FN3"/>
    <property type="match status" value="1"/>
</dbReference>
<evidence type="ECO:0000313" key="6">
    <source>
        <dbReference type="RefSeq" id="XP_015282270.1"/>
    </source>
</evidence>
<evidence type="ECO:0000256" key="2">
    <source>
        <dbReference type="ARBA" id="ARBA00022741"/>
    </source>
</evidence>
<dbReference type="PROSITE" id="PS00675">
    <property type="entry name" value="SIGMA54_INTERACT_1"/>
    <property type="match status" value="1"/>
</dbReference>
<dbReference type="PANTHER" id="PTHR31594:SF14">
    <property type="entry name" value="FIBRONECTIN TYPE-III DOMAIN-CONTAINING PROTEIN"/>
    <property type="match status" value="1"/>
</dbReference>
<feature type="region of interest" description="Disordered" evidence="3">
    <location>
        <begin position="37"/>
        <end position="56"/>
    </location>
</feature>
<evidence type="ECO:0000256" key="3">
    <source>
        <dbReference type="SAM" id="MobiDB-lite"/>
    </source>
</evidence>
<dbReference type="SMART" id="SM00060">
    <property type="entry name" value="FN3"/>
    <property type="match status" value="1"/>
</dbReference>
<dbReference type="Pfam" id="PF21109">
    <property type="entry name" value="Stonustoxin_helical"/>
    <property type="match status" value="1"/>
</dbReference>
<feature type="compositionally biased region" description="Basic and acidic residues" evidence="3">
    <location>
        <begin position="37"/>
        <end position="47"/>
    </location>
</feature>
<evidence type="ECO:0000256" key="1">
    <source>
        <dbReference type="ARBA" id="ARBA00008535"/>
    </source>
</evidence>
<sequence length="1164" mass="129897">MSGPDPTLEMPALGRPFQLGMLYDCFRDALLSEHSLLDPETRQENTEKTTLTSQTFQEVSSDTLEEKAAALEIPPSLLTSILCGLFEVDGAAKYFLSSKKSRYQERVTYKYLAMERVEHLMLDRLRTKGGSFHTVPKNCKASHVVTAVWYGEQSFQDYAKEVSTPENVGGEIGSPEAVLLTQGERGLKVDETGKAQSQASHPTGYHVVTAAWYGEQSFQDYAKEVSTLENVGGGIGSPEAVHLTQGERGLKVDETGKAQSQASHPTFDGRSSQEHNPVPLQDFVRIHSNLPILGWSGEKGVPVKVRLYPLMNLEHKDPEVQFRRSFHEISAVLNSNIKHEIADLIETETRSEDLLKDPTVQTFLEIRKKIQQFKDLCGQYKQAFQKQLAEIIPLVREGVKDEEDLEEVLERKRKSPFDTTGLCEFLDAREREIAFLNSLLSVLKDVEIVGPKKQLEEKVFDCRTDFVVAFLFTSLHKGEPYLAKLEAHLSPLVQVSGEMLSCPSWLEDKTVITRAREAAESFAGFVCANPSSEKTQFVVASIPDDDNPGAAICLYEKGDRRGTRFEPPSRPLPVEIGEISADSVQLRLTPGESGAEAVCCFQVEHRAVGQKNWAVEVTNGREEVATVRGLSPDTEYEFRCTAVSKPGCSESSEARGPVKTLLRSPPSTPQEADRASPVVPQENTNLRKDERNTCCVEEREVGQEEGGMKWSRQSTGQETENAGGLPAFTSVQSQDDLATAGRDPRGEPRNVARSVLRTSRKVRDGHPSVYTLALQKSICGAPTTCVKYSLGKEASRLHHKVILLLGETGAGKSTLIDSMVNYVLGVRWEDGFRFKVVQDVPKRSQAVSQTETLTAYEVNLSQGLRVPYSLTLIDTPGFGDTRGTQHDKMLQEQIRAFFSSKQGFGHIDAVCVVVQASQPRLTQPQKYIFDAILSIFGKDIQENIQVLITFADGRAPPVLEAVRVSGVPCARDAKGVPVHFSFNNSTLFSSNVQQAEEDSYRFNQMFWQMGVGSLDRFFRSLGGLEPRSLTMTAEVLRERKELEAVVQGMRPQIKMALVKVDELRTTQRALARHRGDMEANRNFEYELETTVPFKIDISGMGYHITNCQQCHTTCHYPCQVENPHDKWKCAAMDKSSGRCCVCPGRCRWDIHFSQSYKWDYCVRK</sequence>
<keyword evidence="2" id="KW-0547">Nucleotide-binding</keyword>
<dbReference type="PANTHER" id="PTHR31594">
    <property type="entry name" value="AIG1-TYPE G DOMAIN-CONTAINING PROTEIN"/>
    <property type="match status" value="1"/>
</dbReference>
<dbReference type="RefSeq" id="XP_015282270.1">
    <property type="nucleotide sequence ID" value="XM_015426784.1"/>
</dbReference>
<dbReference type="InterPro" id="IPR027417">
    <property type="entry name" value="P-loop_NTPase"/>
</dbReference>
<evidence type="ECO:0000313" key="5">
    <source>
        <dbReference type="Proteomes" id="UP000694871"/>
    </source>
</evidence>
<dbReference type="InterPro" id="IPR013783">
    <property type="entry name" value="Ig-like_fold"/>
</dbReference>
<comment type="similarity">
    <text evidence="1">Belongs to the TRAFAC class TrmE-Era-EngA-EngB-Septin-like GTPase superfamily. AIG1/Toc34/Toc159-like paraseptin GTPase family. IAN subfamily.</text>
</comment>
<name>A0ABM1L8I3_GEKJA</name>
<dbReference type="InterPro" id="IPR040581">
    <property type="entry name" value="Thioredoxin_11"/>
</dbReference>
<gene>
    <name evidence="6" type="primary">LOC107123532</name>
</gene>
<dbReference type="InterPro" id="IPR052090">
    <property type="entry name" value="Cytolytic_pore-forming_toxin"/>
</dbReference>
<dbReference type="Proteomes" id="UP000694871">
    <property type="component" value="Unplaced"/>
</dbReference>
<dbReference type="SUPFAM" id="SSF52540">
    <property type="entry name" value="P-loop containing nucleoside triphosphate hydrolases"/>
    <property type="match status" value="1"/>
</dbReference>
<organism evidence="5 6">
    <name type="scientific">Gekko japonicus</name>
    <name type="common">Schlegel's Japanese gecko</name>
    <dbReference type="NCBI Taxonomy" id="146911"/>
    <lineage>
        <taxon>Eukaryota</taxon>
        <taxon>Metazoa</taxon>
        <taxon>Chordata</taxon>
        <taxon>Craniata</taxon>
        <taxon>Vertebrata</taxon>
        <taxon>Euteleostomi</taxon>
        <taxon>Lepidosauria</taxon>
        <taxon>Squamata</taxon>
        <taxon>Bifurcata</taxon>
        <taxon>Gekkota</taxon>
        <taxon>Gekkonidae</taxon>
        <taxon>Gekkoninae</taxon>
        <taxon>Gekko</taxon>
    </lineage>
</organism>